<gene>
    <name evidence="1" type="ORF">Tco_0840162</name>
</gene>
<sequence>MMTALEMVNMRVSYQVDVRSRESSEFYSRHYDAQKDHAAVRAEIEVLRKERLAYEQESMETHHALARSEAYCRALEVRVTVLETEVRRHEWQVSQASNSPEKNMLKSVNIKVGESIEFSVRVRLKVLRESRLCLRAREYGRPSSLARSEVMAGLVRGTGTVFRDMRLRRLRVAASAARCLAVQSYSCGSRPRRLELAVTHWSAMALIDQGVAAVMAKAEASRVRNGYNNNGAPMWWPIVADFSTQLVVFQDVPRRDRTRLIKPMPMPERQEDRKRKYDDLSRTINQTIAVIREQNTGQPTLPGIVNKENHTPGLNLCVLRCNYNLEGLVHLGAITAKKGWPLAIDV</sequence>
<accession>A0ABQ5ATC5</accession>
<proteinExistence type="predicted"/>
<name>A0ABQ5ATC5_9ASTR</name>
<keyword evidence="2" id="KW-1185">Reference proteome</keyword>
<reference evidence="1" key="2">
    <citation type="submission" date="2022-01" db="EMBL/GenBank/DDBJ databases">
        <authorList>
            <person name="Yamashiro T."/>
            <person name="Shiraishi A."/>
            <person name="Satake H."/>
            <person name="Nakayama K."/>
        </authorList>
    </citation>
    <scope>NUCLEOTIDE SEQUENCE</scope>
</reference>
<evidence type="ECO:0000313" key="2">
    <source>
        <dbReference type="Proteomes" id="UP001151760"/>
    </source>
</evidence>
<evidence type="ECO:0000313" key="1">
    <source>
        <dbReference type="EMBL" id="GJT05700.1"/>
    </source>
</evidence>
<dbReference type="EMBL" id="BQNB010012609">
    <property type="protein sequence ID" value="GJT05700.1"/>
    <property type="molecule type" value="Genomic_DNA"/>
</dbReference>
<dbReference type="Proteomes" id="UP001151760">
    <property type="component" value="Unassembled WGS sequence"/>
</dbReference>
<reference evidence="1" key="1">
    <citation type="journal article" date="2022" name="Int. J. Mol. Sci.">
        <title>Draft Genome of Tanacetum Coccineum: Genomic Comparison of Closely Related Tanacetum-Family Plants.</title>
        <authorList>
            <person name="Yamashiro T."/>
            <person name="Shiraishi A."/>
            <person name="Nakayama K."/>
            <person name="Satake H."/>
        </authorList>
    </citation>
    <scope>NUCLEOTIDE SEQUENCE</scope>
</reference>
<comment type="caution">
    <text evidence="1">The sequence shown here is derived from an EMBL/GenBank/DDBJ whole genome shotgun (WGS) entry which is preliminary data.</text>
</comment>
<organism evidence="1 2">
    <name type="scientific">Tanacetum coccineum</name>
    <dbReference type="NCBI Taxonomy" id="301880"/>
    <lineage>
        <taxon>Eukaryota</taxon>
        <taxon>Viridiplantae</taxon>
        <taxon>Streptophyta</taxon>
        <taxon>Embryophyta</taxon>
        <taxon>Tracheophyta</taxon>
        <taxon>Spermatophyta</taxon>
        <taxon>Magnoliopsida</taxon>
        <taxon>eudicotyledons</taxon>
        <taxon>Gunneridae</taxon>
        <taxon>Pentapetalae</taxon>
        <taxon>asterids</taxon>
        <taxon>campanulids</taxon>
        <taxon>Asterales</taxon>
        <taxon>Asteraceae</taxon>
        <taxon>Asteroideae</taxon>
        <taxon>Anthemideae</taxon>
        <taxon>Anthemidinae</taxon>
        <taxon>Tanacetum</taxon>
    </lineage>
</organism>
<protein>
    <submittedName>
        <fullName evidence="1">Uncharacterized protein</fullName>
    </submittedName>
</protein>